<dbReference type="EMBL" id="JANPWB010000001">
    <property type="protein sequence ID" value="KAJ1213921.1"/>
    <property type="molecule type" value="Genomic_DNA"/>
</dbReference>
<feature type="compositionally biased region" description="Basic and acidic residues" evidence="1">
    <location>
        <begin position="124"/>
        <end position="136"/>
    </location>
</feature>
<proteinExistence type="predicted"/>
<dbReference type="AlphaFoldDB" id="A0AAV7WLU6"/>
<evidence type="ECO:0000256" key="1">
    <source>
        <dbReference type="SAM" id="MobiDB-lite"/>
    </source>
</evidence>
<gene>
    <name evidence="2" type="ORF">NDU88_001550</name>
</gene>
<keyword evidence="3" id="KW-1185">Reference proteome</keyword>
<name>A0AAV7WLU6_PLEWA</name>
<reference evidence="2" key="1">
    <citation type="journal article" date="2022" name="bioRxiv">
        <title>Sequencing and chromosome-scale assembly of the giantPleurodeles waltlgenome.</title>
        <authorList>
            <person name="Brown T."/>
            <person name="Elewa A."/>
            <person name="Iarovenko S."/>
            <person name="Subramanian E."/>
            <person name="Araus A.J."/>
            <person name="Petzold A."/>
            <person name="Susuki M."/>
            <person name="Suzuki K.-i.T."/>
            <person name="Hayashi T."/>
            <person name="Toyoda A."/>
            <person name="Oliveira C."/>
            <person name="Osipova E."/>
            <person name="Leigh N.D."/>
            <person name="Simon A."/>
            <person name="Yun M.H."/>
        </authorList>
    </citation>
    <scope>NUCLEOTIDE SEQUENCE</scope>
    <source>
        <strain evidence="2">20211129_DDA</strain>
        <tissue evidence="2">Liver</tissue>
    </source>
</reference>
<feature type="compositionally biased region" description="Polar residues" evidence="1">
    <location>
        <begin position="32"/>
        <end position="42"/>
    </location>
</feature>
<evidence type="ECO:0000313" key="3">
    <source>
        <dbReference type="Proteomes" id="UP001066276"/>
    </source>
</evidence>
<sequence>MDSNASLASGPKLGVKVDFPLKLLGHRLSDNPAPSFTESGTESRFCCVDDATPGSHGNKDAGNLPGNPDIRVPKRVEQDDGLRVPRAGEPLTADRDEREEDGRTKDSRGNRTSDDPLEENTQARPERGAKGREFRHVPGGTWLNKVRSFLKDKLY</sequence>
<protein>
    <submittedName>
        <fullName evidence="2">Uncharacterized protein</fullName>
    </submittedName>
</protein>
<organism evidence="2 3">
    <name type="scientific">Pleurodeles waltl</name>
    <name type="common">Iberian ribbed newt</name>
    <dbReference type="NCBI Taxonomy" id="8319"/>
    <lineage>
        <taxon>Eukaryota</taxon>
        <taxon>Metazoa</taxon>
        <taxon>Chordata</taxon>
        <taxon>Craniata</taxon>
        <taxon>Vertebrata</taxon>
        <taxon>Euteleostomi</taxon>
        <taxon>Amphibia</taxon>
        <taxon>Batrachia</taxon>
        <taxon>Caudata</taxon>
        <taxon>Salamandroidea</taxon>
        <taxon>Salamandridae</taxon>
        <taxon>Pleurodelinae</taxon>
        <taxon>Pleurodeles</taxon>
    </lineage>
</organism>
<evidence type="ECO:0000313" key="2">
    <source>
        <dbReference type="EMBL" id="KAJ1213921.1"/>
    </source>
</evidence>
<feature type="compositionally biased region" description="Basic and acidic residues" evidence="1">
    <location>
        <begin position="92"/>
        <end position="114"/>
    </location>
</feature>
<feature type="compositionally biased region" description="Basic and acidic residues" evidence="1">
    <location>
        <begin position="71"/>
        <end position="83"/>
    </location>
</feature>
<comment type="caution">
    <text evidence="2">The sequence shown here is derived from an EMBL/GenBank/DDBJ whole genome shotgun (WGS) entry which is preliminary data.</text>
</comment>
<dbReference type="Proteomes" id="UP001066276">
    <property type="component" value="Chromosome 1_1"/>
</dbReference>
<feature type="region of interest" description="Disordered" evidence="1">
    <location>
        <begin position="25"/>
        <end position="141"/>
    </location>
</feature>
<accession>A0AAV7WLU6</accession>